<sequence length="174" mass="19572">MKLIFRGKVVIADVNEDAGEKLAKEFNKLLQFFINRCKKVELTNKLIDKLTSIVINNAAITDIENGMLKYYSLEEPTHFSKLIEINLMGTLAFQYLKQNNPQGGIIINTDGFNHCNTSGVYFWCYSSDTNAKAGVRHYFTKSMSQVSELHNITINAACPSVTRTEMTAGCNWSS</sequence>
<dbReference type="Proteomes" id="UP000234323">
    <property type="component" value="Unassembled WGS sequence"/>
</dbReference>
<dbReference type="Gene3D" id="3.40.50.720">
    <property type="entry name" value="NAD(P)-binding Rossmann-like Domain"/>
    <property type="match status" value="1"/>
</dbReference>
<dbReference type="VEuPathDB" id="FungiDB:RhiirA1_534209"/>
<dbReference type="AlphaFoldDB" id="A0A2I1GXP1"/>
<dbReference type="VEuPathDB" id="FungiDB:FUN_024479"/>
<evidence type="ECO:0000256" key="1">
    <source>
        <dbReference type="ARBA" id="ARBA00006484"/>
    </source>
</evidence>
<keyword evidence="4" id="KW-1185">Reference proteome</keyword>
<dbReference type="SUPFAM" id="SSF51735">
    <property type="entry name" value="NAD(P)-binding Rossmann-fold domains"/>
    <property type="match status" value="1"/>
</dbReference>
<proteinExistence type="inferred from homology"/>
<dbReference type="PANTHER" id="PTHR24321:SF8">
    <property type="entry name" value="ESTRADIOL 17-BETA-DEHYDROGENASE 8-RELATED"/>
    <property type="match status" value="1"/>
</dbReference>
<dbReference type="InterPro" id="IPR036291">
    <property type="entry name" value="NAD(P)-bd_dom_sf"/>
</dbReference>
<dbReference type="VEuPathDB" id="FungiDB:RhiirFUN_005876"/>
<comment type="caution">
    <text evidence="3">The sequence shown here is derived from an EMBL/GenBank/DDBJ whole genome shotgun (WGS) entry which is preliminary data.</text>
</comment>
<evidence type="ECO:0000313" key="3">
    <source>
        <dbReference type="EMBL" id="PKY51410.1"/>
    </source>
</evidence>
<evidence type="ECO:0000313" key="4">
    <source>
        <dbReference type="Proteomes" id="UP000234323"/>
    </source>
</evidence>
<reference evidence="3 4" key="1">
    <citation type="submission" date="2015-10" db="EMBL/GenBank/DDBJ databases">
        <title>Genome analyses suggest a sexual origin of heterokaryosis in a supposedly ancient asexual fungus.</title>
        <authorList>
            <person name="Ropars J."/>
            <person name="Sedzielewska K."/>
            <person name="Noel J."/>
            <person name="Charron P."/>
            <person name="Farinelli L."/>
            <person name="Marton T."/>
            <person name="Kruger M."/>
            <person name="Pelin A."/>
            <person name="Brachmann A."/>
            <person name="Corradi N."/>
        </authorList>
    </citation>
    <scope>NUCLEOTIDE SEQUENCE [LARGE SCALE GENOMIC DNA]</scope>
    <source>
        <strain evidence="3 4">A4</strain>
    </source>
</reference>
<protein>
    <recommendedName>
        <fullName evidence="5">NAD(P)-binding protein</fullName>
    </recommendedName>
</protein>
<dbReference type="GO" id="GO:0016491">
    <property type="term" value="F:oxidoreductase activity"/>
    <property type="evidence" value="ECO:0007669"/>
    <property type="project" value="UniProtKB-KW"/>
</dbReference>
<organism evidence="3 4">
    <name type="scientific">Rhizophagus irregularis</name>
    <dbReference type="NCBI Taxonomy" id="588596"/>
    <lineage>
        <taxon>Eukaryota</taxon>
        <taxon>Fungi</taxon>
        <taxon>Fungi incertae sedis</taxon>
        <taxon>Mucoromycota</taxon>
        <taxon>Glomeromycotina</taxon>
        <taxon>Glomeromycetes</taxon>
        <taxon>Glomerales</taxon>
        <taxon>Glomeraceae</taxon>
        <taxon>Rhizophagus</taxon>
    </lineage>
</organism>
<dbReference type="EMBL" id="LLXI01001020">
    <property type="protein sequence ID" value="PKY51410.1"/>
    <property type="molecule type" value="Genomic_DNA"/>
</dbReference>
<comment type="similarity">
    <text evidence="1">Belongs to the short-chain dehydrogenases/reductases (SDR) family.</text>
</comment>
<evidence type="ECO:0000256" key="2">
    <source>
        <dbReference type="ARBA" id="ARBA00023002"/>
    </source>
</evidence>
<name>A0A2I1GXP1_9GLOM</name>
<accession>A0A2I1GXP1</accession>
<gene>
    <name evidence="3" type="ORF">RhiirA4_546543</name>
</gene>
<dbReference type="InterPro" id="IPR002347">
    <property type="entry name" value="SDR_fam"/>
</dbReference>
<dbReference type="Pfam" id="PF00106">
    <property type="entry name" value="adh_short"/>
    <property type="match status" value="1"/>
</dbReference>
<evidence type="ECO:0008006" key="5">
    <source>
        <dbReference type="Google" id="ProtNLM"/>
    </source>
</evidence>
<dbReference type="PANTHER" id="PTHR24321">
    <property type="entry name" value="DEHYDROGENASES, SHORT CHAIN"/>
    <property type="match status" value="1"/>
</dbReference>
<keyword evidence="2" id="KW-0560">Oxidoreductase</keyword>